<keyword evidence="3" id="KW-1185">Reference proteome</keyword>
<dbReference type="AlphaFoldDB" id="A0A812PJ70"/>
<name>A0A812PJ70_9DINO</name>
<accession>A0A812PJ70</accession>
<comment type="caution">
    <text evidence="2">The sequence shown here is derived from an EMBL/GenBank/DDBJ whole genome shotgun (WGS) entry which is preliminary data.</text>
</comment>
<protein>
    <submittedName>
        <fullName evidence="2">BglB protein</fullName>
    </submittedName>
</protein>
<evidence type="ECO:0000313" key="3">
    <source>
        <dbReference type="Proteomes" id="UP000601435"/>
    </source>
</evidence>
<keyword evidence="1" id="KW-1133">Transmembrane helix</keyword>
<feature type="transmembrane region" description="Helical" evidence="1">
    <location>
        <begin position="109"/>
        <end position="130"/>
    </location>
</feature>
<feature type="transmembrane region" description="Helical" evidence="1">
    <location>
        <begin position="80"/>
        <end position="102"/>
    </location>
</feature>
<organism evidence="2 3">
    <name type="scientific">Symbiodinium necroappetens</name>
    <dbReference type="NCBI Taxonomy" id="1628268"/>
    <lineage>
        <taxon>Eukaryota</taxon>
        <taxon>Sar</taxon>
        <taxon>Alveolata</taxon>
        <taxon>Dinophyceae</taxon>
        <taxon>Suessiales</taxon>
        <taxon>Symbiodiniaceae</taxon>
        <taxon>Symbiodinium</taxon>
    </lineage>
</organism>
<gene>
    <name evidence="2" type="primary">bglB</name>
    <name evidence="2" type="ORF">SNEC2469_LOCUS9153</name>
</gene>
<evidence type="ECO:0000313" key="2">
    <source>
        <dbReference type="EMBL" id="CAE7352134.1"/>
    </source>
</evidence>
<keyword evidence="1" id="KW-0812">Transmembrane</keyword>
<feature type="non-terminal residue" evidence="2">
    <location>
        <position position="1"/>
    </location>
</feature>
<feature type="transmembrane region" description="Helical" evidence="1">
    <location>
        <begin position="40"/>
        <end position="68"/>
    </location>
</feature>
<sequence>MVEVMTALRWIHTATGLLFSSLLAWRLVQEPNYQWQVPNIIVGFLVASRRLPLFLSAGLLVWAAVFISGVPRTDIEPVNVGWNVCGSSAFFSGLLGCVIAALSSRLGRILFVAFLAWSVHALSRFLPVIVAQENIPRFRPEAAIPETPQLRLQLCSESSQEAEAWRKQIGIVCEPIVPLTWE</sequence>
<reference evidence="2" key="1">
    <citation type="submission" date="2021-02" db="EMBL/GenBank/DDBJ databases">
        <authorList>
            <person name="Dougan E. K."/>
            <person name="Rhodes N."/>
            <person name="Thang M."/>
            <person name="Chan C."/>
        </authorList>
    </citation>
    <scope>NUCLEOTIDE SEQUENCE</scope>
</reference>
<keyword evidence="1" id="KW-0472">Membrane</keyword>
<evidence type="ECO:0000256" key="1">
    <source>
        <dbReference type="SAM" id="Phobius"/>
    </source>
</evidence>
<proteinExistence type="predicted"/>
<dbReference type="Proteomes" id="UP000601435">
    <property type="component" value="Unassembled WGS sequence"/>
</dbReference>
<dbReference type="EMBL" id="CAJNJA010014882">
    <property type="protein sequence ID" value="CAE7352134.1"/>
    <property type="molecule type" value="Genomic_DNA"/>
</dbReference>